<dbReference type="SUPFAM" id="SSF47240">
    <property type="entry name" value="Ferritin-like"/>
    <property type="match status" value="1"/>
</dbReference>
<dbReference type="Gene3D" id="3.40.50.720">
    <property type="entry name" value="NAD(P)-binding Rossmann-like Domain"/>
    <property type="match status" value="1"/>
</dbReference>
<dbReference type="PANTHER" id="PTHR30388:SF6">
    <property type="entry name" value="XANTHINE DEHYDROGENASE SUBUNIT A-RELATED"/>
    <property type="match status" value="1"/>
</dbReference>
<reference evidence="2 3" key="2">
    <citation type="submission" date="2024-01" db="EMBL/GenBank/DDBJ databases">
        <authorList>
            <person name="Xie X."/>
        </authorList>
    </citation>
    <scope>NUCLEOTIDE SEQUENCE [LARGE SCALE GENOMIC DNA]</scope>
    <source>
        <strain evidence="2">SCUT-1</strain>
    </source>
</reference>
<dbReference type="Proteomes" id="UP001308005">
    <property type="component" value="Unassembled WGS sequence"/>
</dbReference>
<sequence>MLMQSDTVLDRAASLKAEGKPFALVTVVRCEAPISARPGAKAVVDSEGNIDGWIGGGCAQPAVIDTVKKALQDGQARLIRISPTRDAAGEEGIIDFGMTCHSGGMLEIFIDPVVPRPMLLIIGASPAARSLAVLASRAGFAVTVAFPDVDAEMFPDADKLLNTFEASQLQGYRSAFVVVATQGKRDEAGLEFALATEASYIACIASRRKAEKLRAYLKERGHDAKRVDAIIAPAGLDIGAVSSEEIAVSVLAGVIQARHPRNISTVQTGKKVELPVWSPVSVQAKPVYAQIQAVESSGHAIDPVCGMRVAMAGAEFTAEYQGTRYFFCCAGCQHSFEKSPEQYLETEASSA</sequence>
<evidence type="ECO:0000313" key="2">
    <source>
        <dbReference type="EMBL" id="MEB4593238.1"/>
    </source>
</evidence>
<dbReference type="Pfam" id="PF13478">
    <property type="entry name" value="XdhC_C"/>
    <property type="match status" value="1"/>
</dbReference>
<dbReference type="Gene3D" id="1.10.620.20">
    <property type="entry name" value="Ribonucleotide Reductase, subunit A"/>
    <property type="match status" value="1"/>
</dbReference>
<keyword evidence="3" id="KW-1185">Reference proteome</keyword>
<reference evidence="3" key="1">
    <citation type="submission" date="2023-07" db="EMBL/GenBank/DDBJ databases">
        <title>The carbon used by Thiothrix.</title>
        <authorList>
            <person name="Chen L."/>
        </authorList>
    </citation>
    <scope>NUCLEOTIDE SEQUENCE [LARGE SCALE GENOMIC DNA]</scope>
</reference>
<comment type="caution">
    <text evidence="2">The sequence shown here is derived from an EMBL/GenBank/DDBJ whole genome shotgun (WGS) entry which is preliminary data.</text>
</comment>
<evidence type="ECO:0000259" key="1">
    <source>
        <dbReference type="SMART" id="SM00746"/>
    </source>
</evidence>
<protein>
    <submittedName>
        <fullName evidence="2">XdhC family protein</fullName>
    </submittedName>
</protein>
<proteinExistence type="predicted"/>
<name>A0ABU6D4L3_9GAMM</name>
<dbReference type="InterPro" id="IPR011017">
    <property type="entry name" value="TRASH_dom"/>
</dbReference>
<dbReference type="RefSeq" id="WP_324698017.1">
    <property type="nucleotide sequence ID" value="NZ_JAYMYJ010000152.1"/>
</dbReference>
<organism evidence="2 3">
    <name type="scientific">Candidatus Thiothrix phosphatis</name>
    <dbReference type="NCBI Taxonomy" id="3112415"/>
    <lineage>
        <taxon>Bacteria</taxon>
        <taxon>Pseudomonadati</taxon>
        <taxon>Pseudomonadota</taxon>
        <taxon>Gammaproteobacteria</taxon>
        <taxon>Thiotrichales</taxon>
        <taxon>Thiotrichaceae</taxon>
        <taxon>Thiothrix</taxon>
    </lineage>
</organism>
<gene>
    <name evidence="2" type="ORF">VSS37_19835</name>
</gene>
<dbReference type="InterPro" id="IPR027051">
    <property type="entry name" value="XdhC_Rossmann_dom"/>
</dbReference>
<dbReference type="InterPro" id="IPR009078">
    <property type="entry name" value="Ferritin-like_SF"/>
</dbReference>
<evidence type="ECO:0000313" key="3">
    <source>
        <dbReference type="Proteomes" id="UP001308005"/>
    </source>
</evidence>
<feature type="domain" description="TRASH" evidence="1">
    <location>
        <begin position="302"/>
        <end position="340"/>
    </location>
</feature>
<dbReference type="InterPro" id="IPR007029">
    <property type="entry name" value="YHS_dom"/>
</dbReference>
<dbReference type="PANTHER" id="PTHR30388">
    <property type="entry name" value="ALDEHYDE OXIDOREDUCTASE MOLYBDENUM COFACTOR ASSEMBLY PROTEIN"/>
    <property type="match status" value="1"/>
</dbReference>
<dbReference type="EMBL" id="JAYMYJ010000152">
    <property type="protein sequence ID" value="MEB4593238.1"/>
    <property type="molecule type" value="Genomic_DNA"/>
</dbReference>
<dbReference type="SMART" id="SM00746">
    <property type="entry name" value="TRASH"/>
    <property type="match status" value="1"/>
</dbReference>
<dbReference type="Pfam" id="PF02625">
    <property type="entry name" value="XdhC_CoxI"/>
    <property type="match status" value="1"/>
</dbReference>
<dbReference type="InterPro" id="IPR012348">
    <property type="entry name" value="RNR-like"/>
</dbReference>
<accession>A0ABU6D4L3</accession>
<dbReference type="InterPro" id="IPR052698">
    <property type="entry name" value="MoCofactor_Util/Proc"/>
</dbReference>
<dbReference type="Pfam" id="PF04945">
    <property type="entry name" value="YHS"/>
    <property type="match status" value="1"/>
</dbReference>
<dbReference type="InterPro" id="IPR003777">
    <property type="entry name" value="XdhC_CoxI"/>
</dbReference>